<dbReference type="OrthoDB" id="7473872at2"/>
<organism evidence="1 2">
    <name type="scientific">Methyloligella halotolerans</name>
    <dbReference type="NCBI Taxonomy" id="1177755"/>
    <lineage>
        <taxon>Bacteria</taxon>
        <taxon>Pseudomonadati</taxon>
        <taxon>Pseudomonadota</taxon>
        <taxon>Alphaproteobacteria</taxon>
        <taxon>Hyphomicrobiales</taxon>
        <taxon>Hyphomicrobiaceae</taxon>
        <taxon>Methyloligella</taxon>
    </lineage>
</organism>
<dbReference type="RefSeq" id="WP_069094994.1">
    <property type="nucleotide sequence ID" value="NZ_MASI01000003.1"/>
</dbReference>
<comment type="caution">
    <text evidence="1">The sequence shown here is derived from an EMBL/GenBank/DDBJ whole genome shotgun (WGS) entry which is preliminary data.</text>
</comment>
<proteinExistence type="predicted"/>
<evidence type="ECO:0008006" key="3">
    <source>
        <dbReference type="Google" id="ProtNLM"/>
    </source>
</evidence>
<evidence type="ECO:0000313" key="1">
    <source>
        <dbReference type="EMBL" id="ODA67674.1"/>
    </source>
</evidence>
<gene>
    <name evidence="1" type="ORF">A7A08_01709</name>
</gene>
<protein>
    <recommendedName>
        <fullName evidence="3">Gene transfer agent family protein</fullName>
    </recommendedName>
</protein>
<accession>A0A1E2RZN3</accession>
<evidence type="ECO:0000313" key="2">
    <source>
        <dbReference type="Proteomes" id="UP000095087"/>
    </source>
</evidence>
<keyword evidence="2" id="KW-1185">Reference proteome</keyword>
<dbReference type="EMBL" id="MASI01000003">
    <property type="protein sequence ID" value="ODA67674.1"/>
    <property type="molecule type" value="Genomic_DNA"/>
</dbReference>
<dbReference type="AlphaFoldDB" id="A0A1E2RZN3"/>
<sequence length="116" mass="12144">MANPHRGGVPLKAGDTTYTLSFSHNALCELEDALDQSIAAIIDSFGSGDLDMRRLRTLVWAGLRDHHKEMGLEDAGDVASAAGLEATAAAIGEAFQLAMPEQKAGAKENPPKAAKA</sequence>
<reference evidence="1 2" key="1">
    <citation type="submission" date="2016-07" db="EMBL/GenBank/DDBJ databases">
        <title>Draft genome sequence of Methyloligella halotolerans C2T (VKM B-2706T=CCUG 61687T=DSM 25045T), a halotolerant polyhydroxybutyrate accumulating methylotroph.</title>
        <authorList>
            <person name="Vasilenko O.V."/>
            <person name="Doronina N.V."/>
            <person name="Poroshina M.N."/>
            <person name="Tarlachkov S.V."/>
            <person name="Trotsenko Y.A."/>
        </authorList>
    </citation>
    <scope>NUCLEOTIDE SEQUENCE [LARGE SCALE GENOMIC DNA]</scope>
    <source>
        <strain evidence="1 2">VKM B-2706</strain>
    </source>
</reference>
<dbReference type="Pfam" id="PF11836">
    <property type="entry name" value="Phage_TAC_11"/>
    <property type="match status" value="1"/>
</dbReference>
<dbReference type="Proteomes" id="UP000095087">
    <property type="component" value="Unassembled WGS sequence"/>
</dbReference>
<dbReference type="STRING" id="1177755.A7A08_01709"/>
<name>A0A1E2RZN3_9HYPH</name>
<dbReference type="InterPro" id="IPR021791">
    <property type="entry name" value="Phage_TAC_11"/>
</dbReference>